<accession>A0A1E3G185</accession>
<comment type="subcellular location">
    <subcellularLocation>
        <location evidence="2 15">Cytoplasm</location>
    </subcellularLocation>
</comment>
<keyword evidence="13 15" id="KW-0368">Histidine biosynthesis</keyword>
<dbReference type="EC" id="2.4.2.17" evidence="5 15"/>
<evidence type="ECO:0000259" key="16">
    <source>
        <dbReference type="Pfam" id="PF01634"/>
    </source>
</evidence>
<dbReference type="InterPro" id="IPR001348">
    <property type="entry name" value="ATP_PRibTrfase_HisG"/>
</dbReference>
<keyword evidence="10 15" id="KW-0808">Transferase</keyword>
<keyword evidence="11 15" id="KW-0547">Nucleotide-binding</keyword>
<dbReference type="InterPro" id="IPR024893">
    <property type="entry name" value="ATP_PRibTrfase_HisG_short"/>
</dbReference>
<feature type="domain" description="ATP phosphoribosyltransferase catalytic" evidence="16">
    <location>
        <begin position="50"/>
        <end position="193"/>
    </location>
</feature>
<evidence type="ECO:0000256" key="14">
    <source>
        <dbReference type="ARBA" id="ARBA00024861"/>
    </source>
</evidence>
<evidence type="ECO:0000313" key="17">
    <source>
        <dbReference type="EMBL" id="ODN30006.1"/>
    </source>
</evidence>
<comment type="domain">
    <text evidence="15">Lacks the C-terminal regulatory region which is replaced by HisZ.</text>
</comment>
<comment type="catalytic activity">
    <reaction evidence="1 15">
        <text>1-(5-phospho-beta-D-ribosyl)-ATP + diphosphate = 5-phospho-alpha-D-ribose 1-diphosphate + ATP</text>
        <dbReference type="Rhea" id="RHEA:18473"/>
        <dbReference type="ChEBI" id="CHEBI:30616"/>
        <dbReference type="ChEBI" id="CHEBI:33019"/>
        <dbReference type="ChEBI" id="CHEBI:58017"/>
        <dbReference type="ChEBI" id="CHEBI:73183"/>
        <dbReference type="EC" id="2.4.2.17"/>
    </reaction>
</comment>
<dbReference type="Pfam" id="PF01634">
    <property type="entry name" value="HisG"/>
    <property type="match status" value="1"/>
</dbReference>
<evidence type="ECO:0000256" key="5">
    <source>
        <dbReference type="ARBA" id="ARBA00011946"/>
    </source>
</evidence>
<dbReference type="GO" id="GO:0005524">
    <property type="term" value="F:ATP binding"/>
    <property type="evidence" value="ECO:0007669"/>
    <property type="project" value="UniProtKB-KW"/>
</dbReference>
<evidence type="ECO:0000256" key="3">
    <source>
        <dbReference type="ARBA" id="ARBA00004667"/>
    </source>
</evidence>
<dbReference type="InterPro" id="IPR018198">
    <property type="entry name" value="ATP_PRibTrfase_CS"/>
</dbReference>
<dbReference type="RefSeq" id="WP_069293550.1">
    <property type="nucleotide sequence ID" value="NZ_CP140110.1"/>
</dbReference>
<dbReference type="FunFam" id="3.40.190.10:FF:000008">
    <property type="entry name" value="ATP phosphoribosyltransferase"/>
    <property type="match status" value="1"/>
</dbReference>
<dbReference type="NCBIfam" id="TIGR00070">
    <property type="entry name" value="hisG"/>
    <property type="match status" value="1"/>
</dbReference>
<keyword evidence="9 15" id="KW-0328">Glycosyltransferase</keyword>
<dbReference type="AlphaFoldDB" id="A0A1E3G185"/>
<dbReference type="SUPFAM" id="SSF53850">
    <property type="entry name" value="Periplasmic binding protein-like II"/>
    <property type="match status" value="1"/>
</dbReference>
<evidence type="ECO:0000256" key="15">
    <source>
        <dbReference type="HAMAP-Rule" id="MF_01018"/>
    </source>
</evidence>
<comment type="caution">
    <text evidence="17">The sequence shown here is derived from an EMBL/GenBank/DDBJ whole genome shotgun (WGS) entry which is preliminary data.</text>
</comment>
<evidence type="ECO:0000256" key="10">
    <source>
        <dbReference type="ARBA" id="ARBA00022679"/>
    </source>
</evidence>
<comment type="subunit">
    <text evidence="15">Heteromultimer composed of HisG and HisZ subunits.</text>
</comment>
<evidence type="ECO:0000256" key="6">
    <source>
        <dbReference type="ARBA" id="ARBA00020998"/>
    </source>
</evidence>
<dbReference type="EMBL" id="LWAF01000012">
    <property type="protein sequence ID" value="ODN30006.1"/>
    <property type="molecule type" value="Genomic_DNA"/>
</dbReference>
<dbReference type="GO" id="GO:0003879">
    <property type="term" value="F:ATP phosphoribosyltransferase activity"/>
    <property type="evidence" value="ECO:0007669"/>
    <property type="project" value="UniProtKB-UniRule"/>
</dbReference>
<keyword evidence="8 15" id="KW-0028">Amino-acid biosynthesis</keyword>
<dbReference type="InterPro" id="IPR013820">
    <property type="entry name" value="ATP_PRibTrfase_cat"/>
</dbReference>
<dbReference type="GO" id="GO:0005737">
    <property type="term" value="C:cytoplasm"/>
    <property type="evidence" value="ECO:0007669"/>
    <property type="project" value="UniProtKB-SubCell"/>
</dbReference>
<evidence type="ECO:0000256" key="9">
    <source>
        <dbReference type="ARBA" id="ARBA00022676"/>
    </source>
</evidence>
<keyword evidence="12 15" id="KW-0067">ATP-binding</keyword>
<dbReference type="PANTHER" id="PTHR21403:SF8">
    <property type="entry name" value="ATP PHOSPHORIBOSYLTRANSFERASE"/>
    <property type="match status" value="1"/>
</dbReference>
<comment type="function">
    <text evidence="14 15">Catalyzes the condensation of ATP and 5-phosphoribose 1-diphosphate to form N'-(5'-phosphoribosyl)-ATP (PR-ATP). Has a crucial role in the pathway because the rate of histidine biosynthesis seems to be controlled primarily by regulation of HisG enzymatic activity.</text>
</comment>
<evidence type="ECO:0000256" key="11">
    <source>
        <dbReference type="ARBA" id="ARBA00022741"/>
    </source>
</evidence>
<protein>
    <recommendedName>
        <fullName evidence="6 15">ATP phosphoribosyltransferase</fullName>
        <shortName evidence="15">ATP-PRT</shortName>
        <shortName evidence="15">ATP-PRTase</shortName>
        <ecNumber evidence="5 15">2.4.2.17</ecNumber>
    </recommendedName>
</protein>
<keyword evidence="7 15" id="KW-0963">Cytoplasm</keyword>
<evidence type="ECO:0000256" key="12">
    <source>
        <dbReference type="ARBA" id="ARBA00022840"/>
    </source>
</evidence>
<evidence type="ECO:0000313" key="18">
    <source>
        <dbReference type="Proteomes" id="UP000094570"/>
    </source>
</evidence>
<reference evidence="18" key="1">
    <citation type="submission" date="2016-04" db="EMBL/GenBank/DDBJ databases">
        <title>The genome sequence project of a novel Fervidobacterium isolate from a hot spring in Thailand.</title>
        <authorList>
            <person name="Gonzalez J.M."/>
            <person name="Cuecas A."/>
            <person name="Kanoksilapatham W."/>
        </authorList>
    </citation>
    <scope>NUCLEOTIDE SEQUENCE [LARGE SCALE GENOMIC DNA]</scope>
    <source>
        <strain evidence="18">FC2004</strain>
    </source>
</reference>
<dbReference type="Proteomes" id="UP000094570">
    <property type="component" value="Unassembled WGS sequence"/>
</dbReference>
<comment type="similarity">
    <text evidence="4 15">Belongs to the ATP phosphoribosyltransferase family. Short subfamily.</text>
</comment>
<evidence type="ECO:0000256" key="1">
    <source>
        <dbReference type="ARBA" id="ARBA00000915"/>
    </source>
</evidence>
<gene>
    <name evidence="15" type="primary">hisG</name>
    <name evidence="17" type="ORF">A4H02_07450</name>
</gene>
<proteinExistence type="inferred from homology"/>
<name>A0A1E3G185_9BACT</name>
<evidence type="ECO:0000256" key="4">
    <source>
        <dbReference type="ARBA" id="ARBA00009489"/>
    </source>
</evidence>
<dbReference type="UniPathway" id="UPA00031">
    <property type="reaction ID" value="UER00006"/>
</dbReference>
<dbReference type="STRING" id="1008305.A4H02_07450"/>
<dbReference type="PANTHER" id="PTHR21403">
    <property type="entry name" value="ATP PHOSPHORIBOSYLTRANSFERASE ATP-PRTASE"/>
    <property type="match status" value="1"/>
</dbReference>
<dbReference type="PROSITE" id="PS01316">
    <property type="entry name" value="ATP_P_PHORIBOSYLTR"/>
    <property type="match status" value="1"/>
</dbReference>
<dbReference type="OrthoDB" id="9801867at2"/>
<evidence type="ECO:0000256" key="7">
    <source>
        <dbReference type="ARBA" id="ARBA00022490"/>
    </source>
</evidence>
<keyword evidence="18" id="KW-1185">Reference proteome</keyword>
<organism evidence="17 18">
    <name type="scientific">Fervidobacterium thailandense</name>
    <dbReference type="NCBI Taxonomy" id="1008305"/>
    <lineage>
        <taxon>Bacteria</taxon>
        <taxon>Thermotogati</taxon>
        <taxon>Thermotogota</taxon>
        <taxon>Thermotogae</taxon>
        <taxon>Thermotogales</taxon>
        <taxon>Fervidobacteriaceae</taxon>
        <taxon>Fervidobacterium</taxon>
    </lineage>
</organism>
<dbReference type="CDD" id="cd13595">
    <property type="entry name" value="PBP2_HisGs"/>
    <property type="match status" value="1"/>
</dbReference>
<dbReference type="HAMAP" id="MF_01018">
    <property type="entry name" value="HisG_Short"/>
    <property type="match status" value="1"/>
</dbReference>
<evidence type="ECO:0000256" key="8">
    <source>
        <dbReference type="ARBA" id="ARBA00022605"/>
    </source>
</evidence>
<comment type="pathway">
    <text evidence="3 15">Amino-acid biosynthesis; L-histidine biosynthesis; L-histidine from 5-phospho-alpha-D-ribose 1-diphosphate: step 1/9.</text>
</comment>
<dbReference type="Gene3D" id="3.40.190.10">
    <property type="entry name" value="Periplasmic binding protein-like II"/>
    <property type="match status" value="2"/>
</dbReference>
<dbReference type="GO" id="GO:0000105">
    <property type="term" value="P:L-histidine biosynthetic process"/>
    <property type="evidence" value="ECO:0007669"/>
    <property type="project" value="UniProtKB-UniRule"/>
</dbReference>
<evidence type="ECO:0000256" key="2">
    <source>
        <dbReference type="ARBA" id="ARBA00004496"/>
    </source>
</evidence>
<sequence length="204" mass="22738">MLRIALAKGRLESESISYLEKCGYTFPEKSDRKLLIRDSENNIELLSVKPLDVPIYVYSGIADIGICGTDSIVESGLSLIQPMKLPFGICSMVVASFPDFKFNGRRTKIATKFPISTKKYLSSKSIDADIIKLNGSVELAPVVGLADAIVDIVQTGRTLKEHGLTIIDEVYKISAMVCVNNVSYRTKRMDLQFFFDKLWKLLDS</sequence>
<evidence type="ECO:0000256" key="13">
    <source>
        <dbReference type="ARBA" id="ARBA00023102"/>
    </source>
</evidence>